<organism evidence="3 4">
    <name type="scientific">Sus scrofa</name>
    <name type="common">Pig</name>
    <dbReference type="NCBI Taxonomy" id="9823"/>
    <lineage>
        <taxon>Eukaryota</taxon>
        <taxon>Metazoa</taxon>
        <taxon>Chordata</taxon>
        <taxon>Craniata</taxon>
        <taxon>Vertebrata</taxon>
        <taxon>Euteleostomi</taxon>
        <taxon>Mammalia</taxon>
        <taxon>Eutheria</taxon>
        <taxon>Laurasiatheria</taxon>
        <taxon>Artiodactyla</taxon>
        <taxon>Suina</taxon>
        <taxon>Suidae</taxon>
        <taxon>Sus</taxon>
    </lineage>
</organism>
<dbReference type="Proteomes" id="UP000694726">
    <property type="component" value="Unplaced"/>
</dbReference>
<proteinExistence type="predicted"/>
<evidence type="ECO:0000313" key="3">
    <source>
        <dbReference type="Ensembl" id="ENSSSCP00015042174.1"/>
    </source>
</evidence>
<dbReference type="Ensembl" id="ENSSSCT00015101763.1">
    <property type="protein sequence ID" value="ENSSSCP00015042174.1"/>
    <property type="gene ID" value="ENSSSCG00015075589.1"/>
</dbReference>
<evidence type="ECO:0000256" key="1">
    <source>
        <dbReference type="SAM" id="MobiDB-lite"/>
    </source>
</evidence>
<feature type="domain" description="Reverse transcriptase" evidence="2">
    <location>
        <begin position="1"/>
        <end position="114"/>
    </location>
</feature>
<accession>A0A8D0Q1L3</accession>
<reference evidence="3" key="1">
    <citation type="submission" date="2025-08" db="UniProtKB">
        <authorList>
            <consortium name="Ensembl"/>
        </authorList>
    </citation>
    <scope>IDENTIFICATION</scope>
</reference>
<dbReference type="Pfam" id="PF00078">
    <property type="entry name" value="RVT_1"/>
    <property type="match status" value="1"/>
</dbReference>
<dbReference type="AlphaFoldDB" id="A0A8D0Q1L3"/>
<feature type="region of interest" description="Disordered" evidence="1">
    <location>
        <begin position="1"/>
        <end position="28"/>
    </location>
</feature>
<dbReference type="PANTHER" id="PTHR31635:SF196">
    <property type="entry name" value="REVERSE TRANSCRIPTASE DOMAIN-CONTAINING PROTEIN-RELATED"/>
    <property type="match status" value="1"/>
</dbReference>
<dbReference type="InterPro" id="IPR000477">
    <property type="entry name" value="RT_dom"/>
</dbReference>
<protein>
    <recommendedName>
        <fullName evidence="2">Reverse transcriptase domain-containing protein</fullName>
    </recommendedName>
</protein>
<feature type="compositionally biased region" description="Polar residues" evidence="1">
    <location>
        <begin position="1"/>
        <end position="19"/>
    </location>
</feature>
<evidence type="ECO:0000313" key="4">
    <source>
        <dbReference type="Proteomes" id="UP000694726"/>
    </source>
</evidence>
<dbReference type="PANTHER" id="PTHR31635">
    <property type="entry name" value="REVERSE TRANSCRIPTASE DOMAIN-CONTAINING PROTEIN-RELATED"/>
    <property type="match status" value="1"/>
</dbReference>
<name>A0A8D0Q1L3_PIG</name>
<evidence type="ECO:0000259" key="2">
    <source>
        <dbReference type="PROSITE" id="PS50878"/>
    </source>
</evidence>
<sequence length="204" mass="23949">MSALTTTIQHSFGSPSHGNQRSKRDKKGIQIGKEEVKLSLFADDMILYLENPKDSIRKLLELIHEFGKVTGYKINTQQSMAFLYINNERSEREISEAILFTIASKRIKYLGINLLKETKDLYSENCKMLMKEIKDIPCSWIRRVSIIKMTILLKAIYRFNAIPVKSPRTFFHRTQTKYFKVCLEAQKTQNSQRHPEKEKQSWRN</sequence>
<dbReference type="PROSITE" id="PS50878">
    <property type="entry name" value="RT_POL"/>
    <property type="match status" value="1"/>
</dbReference>